<organism evidence="2 3">
    <name type="scientific">Camelina sativa</name>
    <name type="common">False flax</name>
    <name type="synonym">Myagrum sativum</name>
    <dbReference type="NCBI Taxonomy" id="90675"/>
    <lineage>
        <taxon>Eukaryota</taxon>
        <taxon>Viridiplantae</taxon>
        <taxon>Streptophyta</taxon>
        <taxon>Embryophyta</taxon>
        <taxon>Tracheophyta</taxon>
        <taxon>Spermatophyta</taxon>
        <taxon>Magnoliopsida</taxon>
        <taxon>eudicotyledons</taxon>
        <taxon>Gunneridae</taxon>
        <taxon>Pentapetalae</taxon>
        <taxon>rosids</taxon>
        <taxon>malvids</taxon>
        <taxon>Brassicales</taxon>
        <taxon>Brassicaceae</taxon>
        <taxon>Camelineae</taxon>
        <taxon>Camelina</taxon>
    </lineage>
</organism>
<reference evidence="3" key="2">
    <citation type="submission" date="2025-08" db="UniProtKB">
        <authorList>
            <consortium name="RefSeq"/>
        </authorList>
    </citation>
    <scope>IDENTIFICATION</scope>
    <source>
        <tissue evidence="3">Leaf</tissue>
    </source>
</reference>
<evidence type="ECO:0000313" key="2">
    <source>
        <dbReference type="Proteomes" id="UP000694864"/>
    </source>
</evidence>
<gene>
    <name evidence="3" type="primary">LOC104704729</name>
</gene>
<protein>
    <submittedName>
        <fullName evidence="3">F-box/kelch-repeat protein SKIP6-like</fullName>
    </submittedName>
</protein>
<dbReference type="SUPFAM" id="SSF117281">
    <property type="entry name" value="Kelch motif"/>
    <property type="match status" value="1"/>
</dbReference>
<dbReference type="GeneID" id="104704729"/>
<keyword evidence="2" id="KW-1185">Reference proteome</keyword>
<dbReference type="InterPro" id="IPR057499">
    <property type="entry name" value="Kelch_FKB95"/>
</dbReference>
<name>A0ABM0T0S5_CAMSA</name>
<dbReference type="InterPro" id="IPR015915">
    <property type="entry name" value="Kelch-typ_b-propeller"/>
</dbReference>
<dbReference type="InterPro" id="IPR050354">
    <property type="entry name" value="F-box/kelch-repeat_ARATH"/>
</dbReference>
<evidence type="ECO:0000259" key="1">
    <source>
        <dbReference type="Pfam" id="PF25210"/>
    </source>
</evidence>
<feature type="domain" description="FKB95-like N-terminal Kelch" evidence="1">
    <location>
        <begin position="1"/>
        <end position="207"/>
    </location>
</feature>
<dbReference type="Gene3D" id="2.120.10.80">
    <property type="entry name" value="Kelch-type beta propeller"/>
    <property type="match status" value="1"/>
</dbReference>
<dbReference type="Pfam" id="PF25210">
    <property type="entry name" value="Kelch_FKB95"/>
    <property type="match status" value="1"/>
</dbReference>
<evidence type="ECO:0000313" key="3">
    <source>
        <dbReference type="RefSeq" id="XP_010419067.2"/>
    </source>
</evidence>
<reference evidence="2" key="1">
    <citation type="journal article" date="2014" name="Nat. Commun.">
        <title>The emerging biofuel crop Camelina sativa retains a highly undifferentiated hexaploid genome structure.</title>
        <authorList>
            <person name="Kagale S."/>
            <person name="Koh C."/>
            <person name="Nixon J."/>
            <person name="Bollina V."/>
            <person name="Clarke W.E."/>
            <person name="Tuteja R."/>
            <person name="Spillane C."/>
            <person name="Robinson S.J."/>
            <person name="Links M.G."/>
            <person name="Clarke C."/>
            <person name="Higgins E.E."/>
            <person name="Huebert T."/>
            <person name="Sharpe A.G."/>
            <person name="Parkin I.A."/>
        </authorList>
    </citation>
    <scope>NUCLEOTIDE SEQUENCE [LARGE SCALE GENOMIC DNA]</scope>
    <source>
        <strain evidence="2">cv. DH55</strain>
    </source>
</reference>
<accession>A0ABM0T0S5</accession>
<dbReference type="RefSeq" id="XP_010419067.2">
    <property type="nucleotide sequence ID" value="XM_010420765.2"/>
</dbReference>
<dbReference type="PANTHER" id="PTHR24414">
    <property type="entry name" value="F-BOX/KELCH-REPEAT PROTEIN SKIP4"/>
    <property type="match status" value="1"/>
</dbReference>
<sequence length="229" mass="26110">MKMARASASANLIDGKVYVFGGCEDDTDSSNWAEVYDLKTQTWDFLFVIMPTFPLNIQQSVLLIQDDDDKEVYAVDEDGQNLSFSPSKCRFVRSGKTHFNPGHMKDWCGIGEFLFCRGTCGRILWCLPNEFDWKEVKGLKALQHSNQWGFDINRLCSNYANNIVILWNAQSEGLESLELWCAEISLVAREGPEGCEIWGEFEWFGSIFKLDPFSDSYSVKVLFADFILA</sequence>
<proteinExistence type="predicted"/>
<dbReference type="PANTHER" id="PTHR24414:SF184">
    <property type="entry name" value="GALACTOSE OXIDASE_KELCH REPEAT SUPERFAMILY PROTEIN"/>
    <property type="match status" value="1"/>
</dbReference>
<dbReference type="Proteomes" id="UP000694864">
    <property type="component" value="Chromosome 7"/>
</dbReference>